<organism evidence="1 2">
    <name type="scientific">Mytilus coruscus</name>
    <name type="common">Sea mussel</name>
    <dbReference type="NCBI Taxonomy" id="42192"/>
    <lineage>
        <taxon>Eukaryota</taxon>
        <taxon>Metazoa</taxon>
        <taxon>Spiralia</taxon>
        <taxon>Lophotrochozoa</taxon>
        <taxon>Mollusca</taxon>
        <taxon>Bivalvia</taxon>
        <taxon>Autobranchia</taxon>
        <taxon>Pteriomorphia</taxon>
        <taxon>Mytilida</taxon>
        <taxon>Mytiloidea</taxon>
        <taxon>Mytilidae</taxon>
        <taxon>Mytilinae</taxon>
        <taxon>Mytilus</taxon>
    </lineage>
</organism>
<sequence>MRLRQDKIAVLGYIESMFIKSKYQQITETVCDSIGGRMETDENPTEYRMTVNLFGATSSPSCCNYALKYTAEKFKDEFDTKVTDTVTKNMYVDDCLSSVDEVEKDRSKKSHEWSLSNESGVERTLGVYWFVNDDKLVFHINRKHKPQTRHGILSVVRSVYDPIGIAFPFVLAAKFILQSLCTRGIAWDEEIPDKKLTKWNK</sequence>
<dbReference type="InterPro" id="IPR008042">
    <property type="entry name" value="Retrotrans_Pao"/>
</dbReference>
<evidence type="ECO:0008006" key="3">
    <source>
        <dbReference type="Google" id="ProtNLM"/>
    </source>
</evidence>
<dbReference type="EMBL" id="CACVKT020000734">
    <property type="protein sequence ID" value="CAC5362245.1"/>
    <property type="molecule type" value="Genomic_DNA"/>
</dbReference>
<gene>
    <name evidence="1" type="ORF">MCOR_4067</name>
</gene>
<dbReference type="OrthoDB" id="10057690at2759"/>
<evidence type="ECO:0000313" key="1">
    <source>
        <dbReference type="EMBL" id="CAC5362245.1"/>
    </source>
</evidence>
<protein>
    <recommendedName>
        <fullName evidence="3">Reverse transcriptase domain-containing protein</fullName>
    </recommendedName>
</protein>
<keyword evidence="2" id="KW-1185">Reference proteome</keyword>
<dbReference type="Pfam" id="PF05380">
    <property type="entry name" value="Peptidase_A17"/>
    <property type="match status" value="1"/>
</dbReference>
<accession>A0A6J8A713</accession>
<evidence type="ECO:0000313" key="2">
    <source>
        <dbReference type="Proteomes" id="UP000507470"/>
    </source>
</evidence>
<dbReference type="AlphaFoldDB" id="A0A6J8A713"/>
<dbReference type="Proteomes" id="UP000507470">
    <property type="component" value="Unassembled WGS sequence"/>
</dbReference>
<name>A0A6J8A713_MYTCO</name>
<dbReference type="PANTHER" id="PTHR47331">
    <property type="entry name" value="PHD-TYPE DOMAIN-CONTAINING PROTEIN"/>
    <property type="match status" value="1"/>
</dbReference>
<proteinExistence type="predicted"/>
<reference evidence="1 2" key="1">
    <citation type="submission" date="2020-06" db="EMBL/GenBank/DDBJ databases">
        <authorList>
            <person name="Li R."/>
            <person name="Bekaert M."/>
        </authorList>
    </citation>
    <scope>NUCLEOTIDE SEQUENCE [LARGE SCALE GENOMIC DNA]</scope>
    <source>
        <strain evidence="2">wild</strain>
    </source>
</reference>